<dbReference type="InterPro" id="IPR007184">
    <property type="entry name" value="Mannoside_phosphorylase"/>
</dbReference>
<dbReference type="Gene3D" id="2.115.10.20">
    <property type="entry name" value="Glycosyl hydrolase domain, family 43"/>
    <property type="match status" value="1"/>
</dbReference>
<dbReference type="CDD" id="cd18615">
    <property type="entry name" value="GH130"/>
    <property type="match status" value="1"/>
</dbReference>
<accession>A0A660SCY4</accession>
<dbReference type="PANTHER" id="PTHR34106">
    <property type="entry name" value="GLYCOSIDASE"/>
    <property type="match status" value="1"/>
</dbReference>
<evidence type="ECO:0000256" key="1">
    <source>
        <dbReference type="ARBA" id="ARBA00022676"/>
    </source>
</evidence>
<dbReference type="Proteomes" id="UP000282321">
    <property type="component" value="Unassembled WGS sequence"/>
</dbReference>
<comment type="similarity">
    <text evidence="3">Belongs to the glycosyl hydrolase 130 family.</text>
</comment>
<evidence type="ECO:0000313" key="5">
    <source>
        <dbReference type="Proteomes" id="UP000282321"/>
    </source>
</evidence>
<proteinExistence type="inferred from homology"/>
<dbReference type="PANTHER" id="PTHR34106:SF5">
    <property type="entry name" value="GLYCOSIDASE"/>
    <property type="match status" value="1"/>
</dbReference>
<keyword evidence="4" id="KW-0378">Hydrolase</keyword>
<dbReference type="Pfam" id="PF04041">
    <property type="entry name" value="Glyco_hydro_130"/>
    <property type="match status" value="1"/>
</dbReference>
<evidence type="ECO:0000313" key="4">
    <source>
        <dbReference type="EMBL" id="RKX67860.1"/>
    </source>
</evidence>
<reference evidence="4 5" key="1">
    <citation type="submission" date="2018-06" db="EMBL/GenBank/DDBJ databases">
        <title>Extensive metabolic versatility and redundancy in microbially diverse, dynamic hydrothermal sediments.</title>
        <authorList>
            <person name="Dombrowski N."/>
            <person name="Teske A."/>
            <person name="Baker B.J."/>
        </authorList>
    </citation>
    <scope>NUCLEOTIDE SEQUENCE [LARGE SCALE GENOMIC DNA]</scope>
    <source>
        <strain evidence="4">B35_G9</strain>
    </source>
</reference>
<dbReference type="AlphaFoldDB" id="A0A660SCY4"/>
<dbReference type="GO" id="GO:0016798">
    <property type="term" value="F:hydrolase activity, acting on glycosyl bonds"/>
    <property type="evidence" value="ECO:0007669"/>
    <property type="project" value="UniProtKB-KW"/>
</dbReference>
<dbReference type="GO" id="GO:0016757">
    <property type="term" value="F:glycosyltransferase activity"/>
    <property type="evidence" value="ECO:0007669"/>
    <property type="project" value="UniProtKB-KW"/>
</dbReference>
<evidence type="ECO:0000256" key="3">
    <source>
        <dbReference type="ARBA" id="ARBA00024356"/>
    </source>
</evidence>
<keyword evidence="4" id="KW-0326">Glycosidase</keyword>
<organism evidence="4 5">
    <name type="scientific">candidate division TA06 bacterium</name>
    <dbReference type="NCBI Taxonomy" id="2250710"/>
    <lineage>
        <taxon>Bacteria</taxon>
        <taxon>Bacteria division TA06</taxon>
    </lineage>
</organism>
<dbReference type="SUPFAM" id="SSF75005">
    <property type="entry name" value="Arabinanase/levansucrase/invertase"/>
    <property type="match status" value="1"/>
</dbReference>
<dbReference type="PIRSF" id="PIRSF016202">
    <property type="entry name" value="PH1107"/>
    <property type="match status" value="1"/>
</dbReference>
<comment type="caution">
    <text evidence="4">The sequence shown here is derived from an EMBL/GenBank/DDBJ whole genome shotgun (WGS) entry which is preliminary data.</text>
</comment>
<keyword evidence="2" id="KW-0808">Transferase</keyword>
<evidence type="ECO:0000256" key="2">
    <source>
        <dbReference type="ARBA" id="ARBA00022679"/>
    </source>
</evidence>
<dbReference type="InterPro" id="IPR023296">
    <property type="entry name" value="Glyco_hydro_beta-prop_sf"/>
</dbReference>
<name>A0A660SCY4_UNCT6</name>
<gene>
    <name evidence="4" type="ORF">DRP44_01230</name>
</gene>
<protein>
    <submittedName>
        <fullName evidence="4">Glycosidase</fullName>
    </submittedName>
</protein>
<keyword evidence="1" id="KW-0328">Glycosyltransferase</keyword>
<sequence>MSLFERYDKNPIISPENFPYKVSGVFNPGAIKFGAHTILLPRVEDLRGFSHFCVAKSKDGIDNWSIERNPALECNSKYNEEKWGIEDPRIVYMKDEEKYLITYVSFSQGGPVVSLMSTKDFHNFNRHGAILPPEDKDASLFPEKFDGLYALIHRPIVRGQAHIWISFSPDLRYWGDSRILIPTRPGWWDSHHVGLGTQPIKTKEGWLIVYHGARITASGALYRVGLVLLDLHEPWKVLRRSKEWVLGPEKTYEMVGVSDAVVFPTGAVYEENNDKLLLYYGAADYSVCLAEGNMSEILEFLMRE</sequence>
<dbReference type="EMBL" id="QNBC01000008">
    <property type="protein sequence ID" value="RKX67860.1"/>
    <property type="molecule type" value="Genomic_DNA"/>
</dbReference>